<dbReference type="EMBL" id="CM056779">
    <property type="protein sequence ID" value="KAJ8719721.1"/>
    <property type="molecule type" value="Genomic_DNA"/>
</dbReference>
<name>A0ACC2QPR4_9NEOP</name>
<sequence>MSAVQGLLALAMLSLMIGKTSAVEDLSTSLSDGCLPDIKDPEAYKFEHPICARLSAYYRAKETNETLQQNRCWVVSGRPMSVTLYWDRDPSRAAAALFAVLLRHVMGFQRVNLAPSSGHLLQVQPDVLGIRFAAPLDYEDQRALENLDQEIVSKVSDVPSEYRLQAWLTPAARDRIACRFTNWSFYSNLTALSYCGFIDDLPDSYLRDVSMAAIEVFGVGDDCKPSMQRLLQNAKAAAIPARAVFINRSYFKHMLLTSKYSFLFLDVNIWETEPSMSLVEPPCSKIQSHFNFTQCQLDQSIAMELVDSRIKVYFEDVFKLVQGFKPTFESLTTILEKESNGVNVEEAACEWTESRKSYYPDMYPKDILRATNIADSGDLQDPLKTYVVTFSCGGMNYRDSYDKTTLFIGTKIYREKRAWSISFFNIFVYCSDPKHIGRSLDSLMQGPIGPQVLGVVSTTEKGAEAASRAAAVHHVPLLLTATVADQGALGASTWLAAGRLRHVTRALHCFFSKSGCTRMAVLSQPTTFAQRFFVELQDKAEFFIRNFELPLNLTEELAEVVLQELQATKTRVVLVNINSGVAAAILSTAVKLNMSYTDGFIWVVRERLSGLEYGTTHFTVSFEDILVNRFAPIDDTVANALLTLERGFDNVLQRHPYMLNDLHNDQVIRALDDSLTETPVTGLNGEQLHYKDRAIEEVYVYVDKWEGDMDTPQRVATWRVNATSGAVRNKDGSPPTLDFDFNVIHVPDLSSFDSGVRSNADGGSVGTNGGKLYVTSNTPANASNTTIIVRQWVQSISKIETSKNDLSESDILKFFKLN</sequence>
<proteinExistence type="predicted"/>
<dbReference type="Proteomes" id="UP001231649">
    <property type="component" value="Chromosome 3"/>
</dbReference>
<evidence type="ECO:0000313" key="2">
    <source>
        <dbReference type="Proteomes" id="UP001231649"/>
    </source>
</evidence>
<protein>
    <submittedName>
        <fullName evidence="1">Uncharacterized protein</fullName>
    </submittedName>
</protein>
<evidence type="ECO:0000313" key="1">
    <source>
        <dbReference type="EMBL" id="KAJ8719721.1"/>
    </source>
</evidence>
<organism evidence="1 2">
    <name type="scientific">Mythimna loreyi</name>
    <dbReference type="NCBI Taxonomy" id="667449"/>
    <lineage>
        <taxon>Eukaryota</taxon>
        <taxon>Metazoa</taxon>
        <taxon>Ecdysozoa</taxon>
        <taxon>Arthropoda</taxon>
        <taxon>Hexapoda</taxon>
        <taxon>Insecta</taxon>
        <taxon>Pterygota</taxon>
        <taxon>Neoptera</taxon>
        <taxon>Endopterygota</taxon>
        <taxon>Lepidoptera</taxon>
        <taxon>Glossata</taxon>
        <taxon>Ditrysia</taxon>
        <taxon>Noctuoidea</taxon>
        <taxon>Noctuidae</taxon>
        <taxon>Noctuinae</taxon>
        <taxon>Hadenini</taxon>
        <taxon>Mythimna</taxon>
    </lineage>
</organism>
<keyword evidence="2" id="KW-1185">Reference proteome</keyword>
<reference evidence="1" key="1">
    <citation type="submission" date="2023-03" db="EMBL/GenBank/DDBJ databases">
        <title>Chromosome-level genomes of two armyworms, Mythimna separata and Mythimna loreyi, provide insights into the biosynthesis and reception of sex pheromones.</title>
        <authorList>
            <person name="Zhao H."/>
        </authorList>
    </citation>
    <scope>NUCLEOTIDE SEQUENCE</scope>
    <source>
        <strain evidence="1">BeijingLab</strain>
    </source>
</reference>
<gene>
    <name evidence="1" type="ORF">PYW08_011896</name>
</gene>
<comment type="caution">
    <text evidence="1">The sequence shown here is derived from an EMBL/GenBank/DDBJ whole genome shotgun (WGS) entry which is preliminary data.</text>
</comment>
<accession>A0ACC2QPR4</accession>